<protein>
    <submittedName>
        <fullName evidence="1">Uncharacterized protein</fullName>
    </submittedName>
</protein>
<name>A0A2S5T5D5_9BURK</name>
<dbReference type="EMBL" id="PSNY01000007">
    <property type="protein sequence ID" value="PPE70149.1"/>
    <property type="molecule type" value="Genomic_DNA"/>
</dbReference>
<sequence>MREQPRAAELIQAVADFLRDDALPRLDGLTAFHMRVAVSVLEIVRRELELGPAADAREQARLAALLGHDGDLERLNEELCARIADGTYTPQHEALMQHLTATVLDKLAVDQPGYATFRRLQGGTSPPG</sequence>
<comment type="caution">
    <text evidence="1">The sequence shown here is derived from an EMBL/GenBank/DDBJ whole genome shotgun (WGS) entry which is preliminary data.</text>
</comment>
<accession>A0A2S5T5D5</accession>
<keyword evidence="2" id="KW-1185">Reference proteome</keyword>
<gene>
    <name evidence="1" type="ORF">C1702_07785</name>
</gene>
<dbReference type="Pfam" id="PF19802">
    <property type="entry name" value="DUF6285"/>
    <property type="match status" value="1"/>
</dbReference>
<dbReference type="RefSeq" id="WP_104357124.1">
    <property type="nucleotide sequence ID" value="NZ_CALFFA010000006.1"/>
</dbReference>
<evidence type="ECO:0000313" key="2">
    <source>
        <dbReference type="Proteomes" id="UP000239406"/>
    </source>
</evidence>
<dbReference type="InterPro" id="IPR046252">
    <property type="entry name" value="DUF6285"/>
</dbReference>
<reference evidence="1 2" key="1">
    <citation type="submission" date="2018-02" db="EMBL/GenBank/DDBJ databases">
        <title>Reclassifiation of [Polyangium] brachysporum DSM 7029 as Guopingzhaonella breviflexa gen. nov., sp. nov., a member of the family Comamonadaceae.</title>
        <authorList>
            <person name="Tang B."/>
        </authorList>
    </citation>
    <scope>NUCLEOTIDE SEQUENCE [LARGE SCALE GENOMIC DNA]</scope>
    <source>
        <strain evidence="1 2">DSM 15344</strain>
    </source>
</reference>
<dbReference type="AlphaFoldDB" id="A0A2S5T5D5"/>
<organism evidence="1 2">
    <name type="scientific">Caldimonas thermodepolymerans</name>
    <dbReference type="NCBI Taxonomy" id="215580"/>
    <lineage>
        <taxon>Bacteria</taxon>
        <taxon>Pseudomonadati</taxon>
        <taxon>Pseudomonadota</taxon>
        <taxon>Betaproteobacteria</taxon>
        <taxon>Burkholderiales</taxon>
        <taxon>Sphaerotilaceae</taxon>
        <taxon>Caldimonas</taxon>
    </lineage>
</organism>
<dbReference type="Proteomes" id="UP000239406">
    <property type="component" value="Unassembled WGS sequence"/>
</dbReference>
<proteinExistence type="predicted"/>
<evidence type="ECO:0000313" key="1">
    <source>
        <dbReference type="EMBL" id="PPE70149.1"/>
    </source>
</evidence>